<dbReference type="EMBL" id="JBGBPQ010000009">
    <property type="protein sequence ID" value="KAL1519409.1"/>
    <property type="molecule type" value="Genomic_DNA"/>
</dbReference>
<protein>
    <submittedName>
        <fullName evidence="1">Uncharacterized protein</fullName>
    </submittedName>
</protein>
<gene>
    <name evidence="1" type="ORF">AB1Y20_022933</name>
</gene>
<name>A0AB34JCE5_PRYPA</name>
<comment type="caution">
    <text evidence="1">The sequence shown here is derived from an EMBL/GenBank/DDBJ whole genome shotgun (WGS) entry which is preliminary data.</text>
</comment>
<evidence type="ECO:0000313" key="2">
    <source>
        <dbReference type="Proteomes" id="UP001515480"/>
    </source>
</evidence>
<accession>A0AB34JCE5</accession>
<organism evidence="1 2">
    <name type="scientific">Prymnesium parvum</name>
    <name type="common">Toxic golden alga</name>
    <dbReference type="NCBI Taxonomy" id="97485"/>
    <lineage>
        <taxon>Eukaryota</taxon>
        <taxon>Haptista</taxon>
        <taxon>Haptophyta</taxon>
        <taxon>Prymnesiophyceae</taxon>
        <taxon>Prymnesiales</taxon>
        <taxon>Prymnesiaceae</taxon>
        <taxon>Prymnesium</taxon>
    </lineage>
</organism>
<reference evidence="1 2" key="1">
    <citation type="journal article" date="2024" name="Science">
        <title>Giant polyketide synthase enzymes in the biosynthesis of giant marine polyether toxins.</title>
        <authorList>
            <person name="Fallon T.R."/>
            <person name="Shende V.V."/>
            <person name="Wierzbicki I.H."/>
            <person name="Pendleton A.L."/>
            <person name="Watervoot N.F."/>
            <person name="Auber R.P."/>
            <person name="Gonzalez D.J."/>
            <person name="Wisecaver J.H."/>
            <person name="Moore B.S."/>
        </authorList>
    </citation>
    <scope>NUCLEOTIDE SEQUENCE [LARGE SCALE GENOMIC DNA]</scope>
    <source>
        <strain evidence="1 2">12B1</strain>
    </source>
</reference>
<dbReference type="AlphaFoldDB" id="A0AB34JCE5"/>
<evidence type="ECO:0000313" key="1">
    <source>
        <dbReference type="EMBL" id="KAL1519409.1"/>
    </source>
</evidence>
<keyword evidence="2" id="KW-1185">Reference proteome</keyword>
<proteinExistence type="predicted"/>
<sequence>MSVHAGLAGSSSSQKASGVVSSVLPSVALRAFSPFRSSRGKVFVFLGFTPSSLEATGRRDFDFVAAGGSAAASAASAAFRGRSNSRIQVHPGNYADVSPLICSAAATSE</sequence>
<dbReference type="Proteomes" id="UP001515480">
    <property type="component" value="Unassembled WGS sequence"/>
</dbReference>